<proteinExistence type="predicted"/>
<dbReference type="InterPro" id="IPR025659">
    <property type="entry name" value="Tubby-like_C"/>
</dbReference>
<reference evidence="2 3" key="1">
    <citation type="submission" date="2024-04" db="EMBL/GenBank/DDBJ databases">
        <title>Tritrichomonas musculus Genome.</title>
        <authorList>
            <person name="Alves-Ferreira E."/>
            <person name="Grigg M."/>
            <person name="Lorenzi H."/>
            <person name="Galac M."/>
        </authorList>
    </citation>
    <scope>NUCLEOTIDE SEQUENCE [LARGE SCALE GENOMIC DNA]</scope>
    <source>
        <strain evidence="2 3">EAF2021</strain>
    </source>
</reference>
<dbReference type="Proteomes" id="UP001470230">
    <property type="component" value="Unassembled WGS sequence"/>
</dbReference>
<feature type="compositionally biased region" description="Low complexity" evidence="1">
    <location>
        <begin position="13"/>
        <end position="23"/>
    </location>
</feature>
<protein>
    <recommendedName>
        <fullName evidence="4">Tubby C-terminal domain-containing protein</fullName>
    </recommendedName>
</protein>
<feature type="region of interest" description="Disordered" evidence="1">
    <location>
        <begin position="1"/>
        <end position="25"/>
    </location>
</feature>
<dbReference type="EMBL" id="JAPFFF010000051">
    <property type="protein sequence ID" value="KAK8839555.1"/>
    <property type="molecule type" value="Genomic_DNA"/>
</dbReference>
<comment type="caution">
    <text evidence="2">The sequence shown here is derived from an EMBL/GenBank/DDBJ whole genome shotgun (WGS) entry which is preliminary data.</text>
</comment>
<gene>
    <name evidence="2" type="ORF">M9Y10_031914</name>
</gene>
<accession>A0ABR2H239</accession>
<keyword evidence="3" id="KW-1185">Reference proteome</keyword>
<name>A0ABR2H239_9EUKA</name>
<evidence type="ECO:0008006" key="4">
    <source>
        <dbReference type="Google" id="ProtNLM"/>
    </source>
</evidence>
<dbReference type="Gene3D" id="3.20.90.10">
    <property type="entry name" value="Tubby Protein, Chain A"/>
    <property type="match status" value="1"/>
</dbReference>
<organism evidence="2 3">
    <name type="scientific">Tritrichomonas musculus</name>
    <dbReference type="NCBI Taxonomy" id="1915356"/>
    <lineage>
        <taxon>Eukaryota</taxon>
        <taxon>Metamonada</taxon>
        <taxon>Parabasalia</taxon>
        <taxon>Tritrichomonadida</taxon>
        <taxon>Tritrichomonadidae</taxon>
        <taxon>Tritrichomonas</taxon>
    </lineage>
</organism>
<evidence type="ECO:0000313" key="3">
    <source>
        <dbReference type="Proteomes" id="UP001470230"/>
    </source>
</evidence>
<evidence type="ECO:0000256" key="1">
    <source>
        <dbReference type="SAM" id="MobiDB-lite"/>
    </source>
</evidence>
<evidence type="ECO:0000313" key="2">
    <source>
        <dbReference type="EMBL" id="KAK8839555.1"/>
    </source>
</evidence>
<sequence length="379" mass="43257">MMRTKLHPKIVISSDDYSDNSNDLPDVSTPRAYDVNYIMSDSSSEDYSYESEAAEIDWNSKNKPRNKSYHPAVSTPSQIQIKNKIVTPHHPKLKQEIQKKAIEENSTGEFKLNNDDNQIKEINKEPIKTKQSNPENENLISNSISTENQHNDIQTDTTIKKVEEQQIFQVFYGHKNLKKIWKRQIQMTKEGTLLYICDSFKFKEYGKTHVICTKPPVNINSQHFCGMIIRHQSGTRFTLYGKKDNEITNPQLAGISFITNDNDHKIRMFRVAVPDASFPYFPSNKQEDLSRIAQKGVNVPNVKIFSTQLPVKEKGVFRLYFGGAYDVISSTKNFVIYDDGTQALAFFKIFDGMCTLKIGKQFSNLIGFAIAVAISTSPK</sequence>
<dbReference type="SUPFAM" id="SSF54518">
    <property type="entry name" value="Tubby C-terminal domain-like"/>
    <property type="match status" value="1"/>
</dbReference>